<name>A0A173UXS7_9FIRM</name>
<evidence type="ECO:0000313" key="1">
    <source>
        <dbReference type="EMBL" id="CUN19861.1"/>
    </source>
</evidence>
<accession>A0A173UXS7</accession>
<protein>
    <submittedName>
        <fullName evidence="1">Uncharacterized protein</fullName>
    </submittedName>
</protein>
<gene>
    <name evidence="1" type="ORF">ERS852573_02412</name>
</gene>
<organism evidence="1 2">
    <name type="scientific">Dorea longicatena</name>
    <dbReference type="NCBI Taxonomy" id="88431"/>
    <lineage>
        <taxon>Bacteria</taxon>
        <taxon>Bacillati</taxon>
        <taxon>Bacillota</taxon>
        <taxon>Clostridia</taxon>
        <taxon>Lachnospirales</taxon>
        <taxon>Lachnospiraceae</taxon>
        <taxon>Dorea</taxon>
    </lineage>
</organism>
<sequence length="67" mass="7970">MRIPGIQELYNPILGYLLECRQDTLVSIRKAMQEYFYISEDDVFVNEKHEGKYTLPYFEVVCKKCSN</sequence>
<dbReference type="AlphaFoldDB" id="A0A173UXS7"/>
<dbReference type="RefSeq" id="WP_055214916.1">
    <property type="nucleotide sequence ID" value="NZ_CYXO01000016.1"/>
</dbReference>
<dbReference type="EMBL" id="CYXO01000016">
    <property type="protein sequence ID" value="CUN19861.1"/>
    <property type="molecule type" value="Genomic_DNA"/>
</dbReference>
<reference evidence="1 2" key="1">
    <citation type="submission" date="2015-09" db="EMBL/GenBank/DDBJ databases">
        <authorList>
            <consortium name="Pathogen Informatics"/>
        </authorList>
    </citation>
    <scope>NUCLEOTIDE SEQUENCE [LARGE SCALE GENOMIC DNA]</scope>
    <source>
        <strain evidence="1 2">2789STDY5834961</strain>
    </source>
</reference>
<proteinExistence type="predicted"/>
<dbReference type="Proteomes" id="UP000095597">
    <property type="component" value="Unassembled WGS sequence"/>
</dbReference>
<evidence type="ECO:0000313" key="2">
    <source>
        <dbReference type="Proteomes" id="UP000095597"/>
    </source>
</evidence>